<organism evidence="1 2">
    <name type="scientific">Pseudotabrizicola alkalilacus</name>
    <dbReference type="NCBI Taxonomy" id="2305252"/>
    <lineage>
        <taxon>Bacteria</taxon>
        <taxon>Pseudomonadati</taxon>
        <taxon>Pseudomonadota</taxon>
        <taxon>Alphaproteobacteria</taxon>
        <taxon>Rhodobacterales</taxon>
        <taxon>Paracoccaceae</taxon>
        <taxon>Pseudotabrizicola</taxon>
    </lineage>
</organism>
<comment type="caution">
    <text evidence="1">The sequence shown here is derived from an EMBL/GenBank/DDBJ whole genome shotgun (WGS) entry which is preliminary data.</text>
</comment>
<accession>A0A411YY67</accession>
<name>A0A411YY67_9RHOB</name>
<protein>
    <recommendedName>
        <fullName evidence="3">Integrase</fullName>
    </recommendedName>
</protein>
<keyword evidence="2" id="KW-1185">Reference proteome</keyword>
<evidence type="ECO:0000313" key="1">
    <source>
        <dbReference type="EMBL" id="RGP35720.1"/>
    </source>
</evidence>
<proteinExistence type="predicted"/>
<dbReference type="EMBL" id="QWEY01000012">
    <property type="protein sequence ID" value="RGP35720.1"/>
    <property type="molecule type" value="Genomic_DNA"/>
</dbReference>
<dbReference type="OrthoDB" id="9128325at2"/>
<dbReference type="AlphaFoldDB" id="A0A411YY67"/>
<evidence type="ECO:0000313" key="2">
    <source>
        <dbReference type="Proteomes" id="UP000284547"/>
    </source>
</evidence>
<dbReference type="Proteomes" id="UP000284547">
    <property type="component" value="Unassembled WGS sequence"/>
</dbReference>
<evidence type="ECO:0008006" key="3">
    <source>
        <dbReference type="Google" id="ProtNLM"/>
    </source>
</evidence>
<gene>
    <name evidence="1" type="ORF">D1012_18145</name>
</gene>
<reference evidence="1 2" key="1">
    <citation type="submission" date="2018-08" db="EMBL/GenBank/DDBJ databases">
        <title>Flavobacterium tibetense sp. nov., isolated from a wetland YonghuCo on Tibetan Plateau.</title>
        <authorList>
            <person name="Phurbu D."/>
            <person name="Lu H."/>
            <person name="Xing P."/>
        </authorList>
    </citation>
    <scope>NUCLEOTIDE SEQUENCE [LARGE SCALE GENOMIC DNA]</scope>
    <source>
        <strain evidence="1 2">DJC</strain>
    </source>
</reference>
<sequence length="82" mass="9587">MDAWFNLARRRVTGFERGLPTASNQQRIWHAYGFYDPDMVPKIVTILRFYHNWLLRGQDAATPAMRIGLAKGLIYPRDLFGF</sequence>